<sequence>MEQAEAGSWALEMRVPAGEAGAWRLQAHDAATGSVPVGARAPVDWPGHAVAVGWERGDLLVSARWAHGRPYAGLPGPWRLVDGSVYGPVSRVSGIRLDWEDRAFALLHGTGLPLWYTHNRQLQGEAWALGLQLGRTQLQAVASDTGDQRLLFAERPPIEARQVEAALLLGTGWIGPPGTEWTARLGVSQRARREDASLDVEDGWALWLRARGLGRRPAWRLEASAVSPSFDSPLWGDDAPARDRVTLQGRWSRPRTANAAGRWVEGEVGRRLDGRWVRGRLAAGGTWTAGIGRLDAGAGLELDDDEMALLGVASLAYRIGGAGAAVEVEGPAASWSGWTAWGPWRVAATAWPSLETVRLECGWSPEPAWGAWPARGWRLVLKWRRGGGEPHLYGEAGWPVGGGATLGVRVGRWDEGRPEVFVPGPWPVLIMLAWETA</sequence>
<reference evidence="2" key="1">
    <citation type="submission" date="2023-12" db="EMBL/GenBank/DDBJ databases">
        <title>Novel isolates from deep terrestrial aquifers shed light on the physiology and ecology of the class Limnochordia.</title>
        <authorList>
            <person name="Karnachuk O.V."/>
            <person name="Lukina A.P."/>
            <person name="Avakyan M.R."/>
            <person name="Kadnikov V."/>
            <person name="Begmatov S."/>
            <person name="Beletsky A.V."/>
            <person name="Mardanov A.V."/>
            <person name="Ravin N.V."/>
        </authorList>
    </citation>
    <scope>NUCLEOTIDE SEQUENCE [LARGE SCALE GENOMIC DNA]</scope>
    <source>
        <strain evidence="2">LN</strain>
    </source>
</reference>
<evidence type="ECO:0000313" key="1">
    <source>
        <dbReference type="EMBL" id="WRP13437.1"/>
    </source>
</evidence>
<dbReference type="Proteomes" id="UP001333102">
    <property type="component" value="Chromosome"/>
</dbReference>
<accession>A0ABZ1BKS6</accession>
<gene>
    <name evidence="1" type="ORF">VLY81_08220</name>
</gene>
<evidence type="ECO:0000313" key="2">
    <source>
        <dbReference type="Proteomes" id="UP001333102"/>
    </source>
</evidence>
<keyword evidence="2" id="KW-1185">Reference proteome</keyword>
<dbReference type="EMBL" id="CP141614">
    <property type="protein sequence ID" value="WRP13437.1"/>
    <property type="molecule type" value="Genomic_DNA"/>
</dbReference>
<evidence type="ECO:0008006" key="3">
    <source>
        <dbReference type="Google" id="ProtNLM"/>
    </source>
</evidence>
<protein>
    <recommendedName>
        <fullName evidence="3">Tocopherol cyclase-like protein</fullName>
    </recommendedName>
</protein>
<proteinExistence type="predicted"/>
<name>A0ABZ1BKS6_9FIRM</name>
<organism evidence="1 2">
    <name type="scientific">Geochorda subterranea</name>
    <dbReference type="NCBI Taxonomy" id="3109564"/>
    <lineage>
        <taxon>Bacteria</taxon>
        <taxon>Bacillati</taxon>
        <taxon>Bacillota</taxon>
        <taxon>Limnochordia</taxon>
        <taxon>Limnochordales</taxon>
        <taxon>Geochordaceae</taxon>
        <taxon>Geochorda</taxon>
    </lineage>
</organism>
<dbReference type="RefSeq" id="WP_324667682.1">
    <property type="nucleotide sequence ID" value="NZ_CP141614.1"/>
</dbReference>